<sequence>MPVLSDLLQLFLPHWWNLPLYASAAYLAISRGLPSFYVILPRWWNLPLYLALIYLGATRDHLSERNLYDTYLPGERPANISCAGINTAARTLSGICNSLDIPDMGAAGTRFARFVPLNLTYGETDSLFIPNPRSISQNLFKRKEFKPATSINNLASAWIQFQTHDWFSHGPTNDPDHLMTFPLPENDPLRTTGQTKMSVRRTLKETHPSRPATYTNINTHWWDLSQVYGYTEERHATLRSFVDGKMKVADDGLLPVGPDGLDIAGYNDNWWAGLSLLHNIWVKEHNLVCDMFKANYPTWNDTQLFDHARLVTTALNAKIHTVEWTPALLQDKILQVGMQTNWNGLTPKWLRFIPPIFSQHVSEAFYGIMGGKPDFAGVPFAHSEEFISIYRFHSLLRDNITIRSHVDNLENGNSYDISEYTFRGAQDVIRGNKFSDVVYTFGTDNPGALVLGNYPAAMTHLDKPGAPSILDMGVIDTLRDRERGVPRYNEFRRLFSLIPAKTMDDISDDKEAVAALRTIYGEDVESVDLLAGTLAESPRATGFAFSNTQFQVFILAASRRLMTDRFFTTDYHPDVYTQEGMDWIENSDFRSVIGRTVPELNVSVHSVDNAFKPWIIAEHRNNETFV</sequence>
<evidence type="ECO:0000256" key="3">
    <source>
        <dbReference type="ARBA" id="ARBA00022559"/>
    </source>
</evidence>
<keyword evidence="3 16" id="KW-0575">Peroxidase</keyword>
<evidence type="ECO:0000256" key="6">
    <source>
        <dbReference type="ARBA" id="ARBA00022767"/>
    </source>
</evidence>
<evidence type="ECO:0000256" key="11">
    <source>
        <dbReference type="ARBA" id="ARBA00023004"/>
    </source>
</evidence>
<dbReference type="GO" id="GO:0005737">
    <property type="term" value="C:cytoplasm"/>
    <property type="evidence" value="ECO:0007669"/>
    <property type="project" value="TreeGrafter"/>
</dbReference>
<dbReference type="GO" id="GO:0006952">
    <property type="term" value="P:defense response"/>
    <property type="evidence" value="ECO:0007669"/>
    <property type="project" value="UniProtKB-KW"/>
</dbReference>
<keyword evidence="13" id="KW-0275">Fatty acid biosynthesis</keyword>
<evidence type="ECO:0000313" key="16">
    <source>
        <dbReference type="EMBL" id="KAK7014414.1"/>
    </source>
</evidence>
<keyword evidence="11 15" id="KW-0408">Iron</keyword>
<dbReference type="EMBL" id="JAWWNJ010000057">
    <property type="protein sequence ID" value="KAK7014414.1"/>
    <property type="molecule type" value="Genomic_DNA"/>
</dbReference>
<dbReference type="SUPFAM" id="SSF48113">
    <property type="entry name" value="Heme-dependent peroxidases"/>
    <property type="match status" value="1"/>
</dbReference>
<dbReference type="GO" id="GO:0031408">
    <property type="term" value="P:oxylipin biosynthetic process"/>
    <property type="evidence" value="ECO:0007669"/>
    <property type="project" value="UniProtKB-KW"/>
</dbReference>
<feature type="active site" description="For cyclooxygenase activity" evidence="14">
    <location>
        <position position="390"/>
    </location>
</feature>
<dbReference type="GO" id="GO:0006633">
    <property type="term" value="P:fatty acid biosynthetic process"/>
    <property type="evidence" value="ECO:0007669"/>
    <property type="project" value="UniProtKB-KW"/>
</dbReference>
<dbReference type="GO" id="GO:0006979">
    <property type="term" value="P:response to oxidative stress"/>
    <property type="evidence" value="ECO:0007669"/>
    <property type="project" value="InterPro"/>
</dbReference>
<dbReference type="GO" id="GO:0046872">
    <property type="term" value="F:metal ion binding"/>
    <property type="evidence" value="ECO:0007669"/>
    <property type="project" value="UniProtKB-KW"/>
</dbReference>
<dbReference type="GO" id="GO:0004601">
    <property type="term" value="F:peroxidase activity"/>
    <property type="evidence" value="ECO:0007669"/>
    <property type="project" value="UniProtKB-KW"/>
</dbReference>
<comment type="caution">
    <text evidence="16">The sequence shown here is derived from an EMBL/GenBank/DDBJ whole genome shotgun (WGS) entry which is preliminary data.</text>
</comment>
<dbReference type="InterPro" id="IPR034815">
    <property type="entry name" value="A_dioxygenase"/>
</dbReference>
<keyword evidence="8" id="KW-0276">Fatty acid metabolism</keyword>
<keyword evidence="12" id="KW-0443">Lipid metabolism</keyword>
<dbReference type="GO" id="GO:0016702">
    <property type="term" value="F:oxidoreductase activity, acting on single donors with incorporation of molecular oxygen, incorporation of two atoms of oxygen"/>
    <property type="evidence" value="ECO:0007669"/>
    <property type="project" value="TreeGrafter"/>
</dbReference>
<dbReference type="InterPro" id="IPR037120">
    <property type="entry name" value="Haem_peroxidase_sf_animal"/>
</dbReference>
<name>A0AAW0APG3_9AGAR</name>
<keyword evidence="4 15" id="KW-0349">Heme</keyword>
<dbReference type="InterPro" id="IPR050783">
    <property type="entry name" value="Oxylipin_biosynth_metab"/>
</dbReference>
<dbReference type="CDD" id="cd09818">
    <property type="entry name" value="PIOX_like"/>
    <property type="match status" value="1"/>
</dbReference>
<evidence type="ECO:0000256" key="4">
    <source>
        <dbReference type="ARBA" id="ARBA00022617"/>
    </source>
</evidence>
<keyword evidence="17" id="KW-1185">Reference proteome</keyword>
<dbReference type="PANTHER" id="PTHR11903">
    <property type="entry name" value="PROSTAGLANDIN G/H SYNTHASE"/>
    <property type="match status" value="1"/>
</dbReference>
<dbReference type="PRINTS" id="PR00457">
    <property type="entry name" value="ANPEROXIDASE"/>
</dbReference>
<dbReference type="Pfam" id="PF03098">
    <property type="entry name" value="An_peroxidase"/>
    <property type="match status" value="1"/>
</dbReference>
<evidence type="ECO:0000313" key="17">
    <source>
        <dbReference type="Proteomes" id="UP001362999"/>
    </source>
</evidence>
<dbReference type="Gene3D" id="1.10.640.10">
    <property type="entry name" value="Haem peroxidase domain superfamily, animal type"/>
    <property type="match status" value="1"/>
</dbReference>
<evidence type="ECO:0000256" key="12">
    <source>
        <dbReference type="ARBA" id="ARBA00023098"/>
    </source>
</evidence>
<keyword evidence="6" id="KW-0925">Oxylipin biosynthesis</keyword>
<keyword evidence="5 15" id="KW-0479">Metal-binding</keyword>
<keyword evidence="2" id="KW-0444">Lipid biosynthesis</keyword>
<gene>
    <name evidence="16" type="ORF">R3P38DRAFT_3003465</name>
</gene>
<evidence type="ECO:0000256" key="15">
    <source>
        <dbReference type="PIRSR" id="PIRSR619791-2"/>
    </source>
</evidence>
<dbReference type="AlphaFoldDB" id="A0AAW0APG3"/>
<comment type="cofactor">
    <cofactor evidence="1">
        <name>Ca(2+)</name>
        <dbReference type="ChEBI" id="CHEBI:29108"/>
    </cofactor>
</comment>
<reference evidence="16 17" key="1">
    <citation type="journal article" date="2024" name="J Genomics">
        <title>Draft genome sequencing and assembly of Favolaschia claudopus CIRM-BRFM 2984 isolated from oak limbs.</title>
        <authorList>
            <person name="Navarro D."/>
            <person name="Drula E."/>
            <person name="Chaduli D."/>
            <person name="Cazenave R."/>
            <person name="Ahrendt S."/>
            <person name="Wang J."/>
            <person name="Lipzen A."/>
            <person name="Daum C."/>
            <person name="Barry K."/>
            <person name="Grigoriev I.V."/>
            <person name="Favel A."/>
            <person name="Rosso M.N."/>
            <person name="Martin F."/>
        </authorList>
    </citation>
    <scope>NUCLEOTIDE SEQUENCE [LARGE SCALE GENOMIC DNA]</scope>
    <source>
        <strain evidence="16 17">CIRM-BRFM 2984</strain>
    </source>
</reference>
<feature type="binding site" description="axial binding residue" evidence="15">
    <location>
        <position position="393"/>
    </location>
    <ligand>
        <name>heme b</name>
        <dbReference type="ChEBI" id="CHEBI:60344"/>
    </ligand>
    <ligandPart>
        <name>Fe</name>
        <dbReference type="ChEBI" id="CHEBI:18248"/>
    </ligandPart>
</feature>
<dbReference type="GO" id="GO:0020037">
    <property type="term" value="F:heme binding"/>
    <property type="evidence" value="ECO:0007669"/>
    <property type="project" value="InterPro"/>
</dbReference>
<evidence type="ECO:0000256" key="13">
    <source>
        <dbReference type="ARBA" id="ARBA00023160"/>
    </source>
</evidence>
<evidence type="ECO:0000256" key="2">
    <source>
        <dbReference type="ARBA" id="ARBA00022516"/>
    </source>
</evidence>
<dbReference type="Proteomes" id="UP001362999">
    <property type="component" value="Unassembled WGS sequence"/>
</dbReference>
<keyword evidence="7" id="KW-0611">Plant defense</keyword>
<protein>
    <submittedName>
        <fullName evidence="16">Heme peroxidase</fullName>
    </submittedName>
</protein>
<evidence type="ECO:0000256" key="1">
    <source>
        <dbReference type="ARBA" id="ARBA00001913"/>
    </source>
</evidence>
<keyword evidence="9" id="KW-0223">Dioxygenase</keyword>
<evidence type="ECO:0000256" key="5">
    <source>
        <dbReference type="ARBA" id="ARBA00022723"/>
    </source>
</evidence>
<dbReference type="InterPro" id="IPR010255">
    <property type="entry name" value="Haem_peroxidase_sf"/>
</dbReference>
<keyword evidence="10" id="KW-0560">Oxidoreductase</keyword>
<organism evidence="16 17">
    <name type="scientific">Favolaschia claudopus</name>
    <dbReference type="NCBI Taxonomy" id="2862362"/>
    <lineage>
        <taxon>Eukaryota</taxon>
        <taxon>Fungi</taxon>
        <taxon>Dikarya</taxon>
        <taxon>Basidiomycota</taxon>
        <taxon>Agaricomycotina</taxon>
        <taxon>Agaricomycetes</taxon>
        <taxon>Agaricomycetidae</taxon>
        <taxon>Agaricales</taxon>
        <taxon>Marasmiineae</taxon>
        <taxon>Mycenaceae</taxon>
        <taxon>Favolaschia</taxon>
    </lineage>
</organism>
<dbReference type="InterPro" id="IPR019791">
    <property type="entry name" value="Haem_peroxidase_animal"/>
</dbReference>
<dbReference type="GO" id="GO:0004666">
    <property type="term" value="F:prostaglandin-endoperoxide synthase activity"/>
    <property type="evidence" value="ECO:0007669"/>
    <property type="project" value="TreeGrafter"/>
</dbReference>
<evidence type="ECO:0000256" key="14">
    <source>
        <dbReference type="PIRSR" id="PIRSR619791-1"/>
    </source>
</evidence>
<dbReference type="PROSITE" id="PS50292">
    <property type="entry name" value="PEROXIDASE_3"/>
    <property type="match status" value="1"/>
</dbReference>
<proteinExistence type="predicted"/>
<evidence type="ECO:0000256" key="8">
    <source>
        <dbReference type="ARBA" id="ARBA00022832"/>
    </source>
</evidence>
<evidence type="ECO:0000256" key="10">
    <source>
        <dbReference type="ARBA" id="ARBA00023002"/>
    </source>
</evidence>
<accession>A0AAW0APG3</accession>
<dbReference type="PANTHER" id="PTHR11903:SF11">
    <property type="entry name" value="ALPHA-DIOXYGENASE 1"/>
    <property type="match status" value="1"/>
</dbReference>
<evidence type="ECO:0000256" key="9">
    <source>
        <dbReference type="ARBA" id="ARBA00022964"/>
    </source>
</evidence>
<feature type="active site" description="Proton acceptor" evidence="14">
    <location>
        <position position="177"/>
    </location>
</feature>
<evidence type="ECO:0000256" key="7">
    <source>
        <dbReference type="ARBA" id="ARBA00022821"/>
    </source>
</evidence>